<comment type="caution">
    <text evidence="2">The sequence shown here is derived from an EMBL/GenBank/DDBJ whole genome shotgun (WGS) entry which is preliminary data.</text>
</comment>
<dbReference type="EMBL" id="JABXBU010002227">
    <property type="protein sequence ID" value="KAF8773597.1"/>
    <property type="molecule type" value="Genomic_DNA"/>
</dbReference>
<feature type="signal peptide" evidence="1">
    <location>
        <begin position="1"/>
        <end position="21"/>
    </location>
</feature>
<evidence type="ECO:0000256" key="1">
    <source>
        <dbReference type="SAM" id="SignalP"/>
    </source>
</evidence>
<proteinExistence type="predicted"/>
<name>A0A8T0EI69_ARGBR</name>
<evidence type="ECO:0000313" key="3">
    <source>
        <dbReference type="Proteomes" id="UP000807504"/>
    </source>
</evidence>
<evidence type="ECO:0000313" key="2">
    <source>
        <dbReference type="EMBL" id="KAF8773597.1"/>
    </source>
</evidence>
<dbReference type="Proteomes" id="UP000807504">
    <property type="component" value="Unassembled WGS sequence"/>
</dbReference>
<feature type="chain" id="PRO_5035776817" evidence="1">
    <location>
        <begin position="22"/>
        <end position="307"/>
    </location>
</feature>
<protein>
    <submittedName>
        <fullName evidence="2">Uncharacterized protein</fullName>
    </submittedName>
</protein>
<organism evidence="2 3">
    <name type="scientific">Argiope bruennichi</name>
    <name type="common">Wasp spider</name>
    <name type="synonym">Aranea bruennichi</name>
    <dbReference type="NCBI Taxonomy" id="94029"/>
    <lineage>
        <taxon>Eukaryota</taxon>
        <taxon>Metazoa</taxon>
        <taxon>Ecdysozoa</taxon>
        <taxon>Arthropoda</taxon>
        <taxon>Chelicerata</taxon>
        <taxon>Arachnida</taxon>
        <taxon>Araneae</taxon>
        <taxon>Araneomorphae</taxon>
        <taxon>Entelegynae</taxon>
        <taxon>Araneoidea</taxon>
        <taxon>Araneidae</taxon>
        <taxon>Argiope</taxon>
    </lineage>
</organism>
<keyword evidence="1" id="KW-0732">Signal</keyword>
<reference evidence="2" key="2">
    <citation type="submission" date="2020-06" db="EMBL/GenBank/DDBJ databases">
        <authorList>
            <person name="Sheffer M."/>
        </authorList>
    </citation>
    <scope>NUCLEOTIDE SEQUENCE</scope>
</reference>
<gene>
    <name evidence="2" type="ORF">HNY73_016244</name>
</gene>
<sequence length="307" mass="34537">MNSVISKQLLLLCAAAEVVNQQDQDIQTKIQKQVTSVKKWQLQIIDEIKPSVKLEETDKGKTESSIDVTALPNCMNGAFKDSLKRSKDHNAVKKDEYVPQAGSNRIKSILQQSALLDSNFETNKSTDSPSDMNAVVLRQLNHDYAKNIDVDQLSNASLVETEKYENKRRKVDNTSNKFDLNSYWNGKMHFVPPKIPIPGFPFVYTPCPLEPAQIVELHSNGEPVNLMKHINLQPPTSRIPSKKSVKKKKARLVNKKRPVLESVENCVDYSSNISSEPTDHALQNDAIENHENFNSICTPEASIPVFQ</sequence>
<accession>A0A8T0EI69</accession>
<keyword evidence="3" id="KW-1185">Reference proteome</keyword>
<dbReference type="AlphaFoldDB" id="A0A8T0EI69"/>
<reference evidence="2" key="1">
    <citation type="journal article" date="2020" name="bioRxiv">
        <title>Chromosome-level reference genome of the European wasp spider Argiope bruennichi: a resource for studies on range expansion and evolutionary adaptation.</title>
        <authorList>
            <person name="Sheffer M.M."/>
            <person name="Hoppe A."/>
            <person name="Krehenwinkel H."/>
            <person name="Uhl G."/>
            <person name="Kuss A.W."/>
            <person name="Jensen L."/>
            <person name="Jensen C."/>
            <person name="Gillespie R.G."/>
            <person name="Hoff K.J."/>
            <person name="Prost S."/>
        </authorList>
    </citation>
    <scope>NUCLEOTIDE SEQUENCE</scope>
</reference>